<protein>
    <submittedName>
        <fullName evidence="9">Serine/threonine-protein kinase</fullName>
    </submittedName>
</protein>
<dbReference type="InterPro" id="IPR017441">
    <property type="entry name" value="Protein_kinase_ATP_BS"/>
</dbReference>
<name>A0ABT5EZ59_9BACT</name>
<feature type="compositionally biased region" description="Polar residues" evidence="6">
    <location>
        <begin position="320"/>
        <end position="331"/>
    </location>
</feature>
<dbReference type="Proteomes" id="UP001221411">
    <property type="component" value="Unassembled WGS sequence"/>
</dbReference>
<keyword evidence="7" id="KW-0472">Membrane</keyword>
<keyword evidence="7" id="KW-0812">Transmembrane</keyword>
<evidence type="ECO:0000256" key="6">
    <source>
        <dbReference type="SAM" id="MobiDB-lite"/>
    </source>
</evidence>
<dbReference type="InterPro" id="IPR000719">
    <property type="entry name" value="Prot_kinase_dom"/>
</dbReference>
<proteinExistence type="predicted"/>
<keyword evidence="7" id="KW-1133">Transmembrane helix</keyword>
<evidence type="ECO:0000256" key="3">
    <source>
        <dbReference type="ARBA" id="ARBA00022777"/>
    </source>
</evidence>
<feature type="region of interest" description="Disordered" evidence="6">
    <location>
        <begin position="366"/>
        <end position="440"/>
    </location>
</feature>
<dbReference type="Gene3D" id="1.10.510.10">
    <property type="entry name" value="Transferase(Phosphotransferase) domain 1"/>
    <property type="match status" value="1"/>
</dbReference>
<accession>A0ABT5EZ59</accession>
<dbReference type="PROSITE" id="PS50011">
    <property type="entry name" value="PROTEIN_KINASE_DOM"/>
    <property type="match status" value="1"/>
</dbReference>
<feature type="binding site" evidence="5">
    <location>
        <position position="55"/>
    </location>
    <ligand>
        <name>ATP</name>
        <dbReference type="ChEBI" id="CHEBI:30616"/>
    </ligand>
</feature>
<feature type="transmembrane region" description="Helical" evidence="7">
    <location>
        <begin position="337"/>
        <end position="359"/>
    </location>
</feature>
<dbReference type="RefSeq" id="WP_271924935.1">
    <property type="nucleotide sequence ID" value="NZ_JAQNDO010000001.1"/>
</dbReference>
<evidence type="ECO:0000256" key="4">
    <source>
        <dbReference type="ARBA" id="ARBA00022840"/>
    </source>
</evidence>
<evidence type="ECO:0000256" key="1">
    <source>
        <dbReference type="ARBA" id="ARBA00022679"/>
    </source>
</evidence>
<sequence>MRPAEPELQSVRPSPWAPGSIIGGKYRLTTPIGAGGMGQVWRAEHTSLGTTVAVKLVDLASAQNPQETMARFLHEARAAARLKNENVVQTMDHGAQGHVAYIVMELLEGESLAKRLARTHVLPASDAVRLFREIARGLEKAHKQGIVHRDLKPENVFLSVEEGREVVKILDFGIAKTADGGHDPHLKTHAGTVLGTPAYMSPEQVLGKDIDSRSDLWQLAMIAFECVTGVRAFSGSTLGELFMRICSAPLPVPSQVARNVPLGFDAWFARAAQREPKDRFQSARELAEGLSLVLLRSQGGGAATVPLGSMVQSGRPEPTGRNTAWSSGAANPSSRRALTIALAVLPVLLIGVVGAVWIVKGRDPDPPAPTPSALRPAASVSPPASPPSAVTSPTPNVPIPATAATNDAGAPPAPSAPDAGAGPKIRTGNKTNTKEDVLGF</sequence>
<organism evidence="9 10">
    <name type="scientific">Polyangium mundeleinium</name>
    <dbReference type="NCBI Taxonomy" id="2995306"/>
    <lineage>
        <taxon>Bacteria</taxon>
        <taxon>Pseudomonadati</taxon>
        <taxon>Myxococcota</taxon>
        <taxon>Polyangia</taxon>
        <taxon>Polyangiales</taxon>
        <taxon>Polyangiaceae</taxon>
        <taxon>Polyangium</taxon>
    </lineage>
</organism>
<dbReference type="GO" id="GO:0016301">
    <property type="term" value="F:kinase activity"/>
    <property type="evidence" value="ECO:0007669"/>
    <property type="project" value="UniProtKB-KW"/>
</dbReference>
<evidence type="ECO:0000313" key="9">
    <source>
        <dbReference type="EMBL" id="MDC0746557.1"/>
    </source>
</evidence>
<evidence type="ECO:0000259" key="8">
    <source>
        <dbReference type="PROSITE" id="PS50011"/>
    </source>
</evidence>
<dbReference type="Pfam" id="PF00069">
    <property type="entry name" value="Pkinase"/>
    <property type="match status" value="1"/>
</dbReference>
<keyword evidence="10" id="KW-1185">Reference proteome</keyword>
<feature type="region of interest" description="Disordered" evidence="6">
    <location>
        <begin position="305"/>
        <end position="331"/>
    </location>
</feature>
<evidence type="ECO:0000256" key="5">
    <source>
        <dbReference type="PROSITE-ProRule" id="PRU10141"/>
    </source>
</evidence>
<dbReference type="EMBL" id="JAQNDO010000001">
    <property type="protein sequence ID" value="MDC0746557.1"/>
    <property type="molecule type" value="Genomic_DNA"/>
</dbReference>
<keyword evidence="2 5" id="KW-0547">Nucleotide-binding</keyword>
<evidence type="ECO:0000256" key="2">
    <source>
        <dbReference type="ARBA" id="ARBA00022741"/>
    </source>
</evidence>
<evidence type="ECO:0000313" key="10">
    <source>
        <dbReference type="Proteomes" id="UP001221411"/>
    </source>
</evidence>
<keyword evidence="4 5" id="KW-0067">ATP-binding</keyword>
<feature type="domain" description="Protein kinase" evidence="8">
    <location>
        <begin position="26"/>
        <end position="294"/>
    </location>
</feature>
<keyword evidence="1" id="KW-0808">Transferase</keyword>
<reference evidence="9 10" key="1">
    <citation type="submission" date="2022-11" db="EMBL/GenBank/DDBJ databases">
        <title>Minimal conservation of predation-associated metabolite biosynthetic gene clusters underscores biosynthetic potential of Myxococcota including descriptions for ten novel species: Archangium lansinium sp. nov., Myxococcus landrumus sp. nov., Nannocystis bai.</title>
        <authorList>
            <person name="Ahearne A."/>
            <person name="Stevens C."/>
            <person name="Dowd S."/>
        </authorList>
    </citation>
    <scope>NUCLEOTIDE SEQUENCE [LARGE SCALE GENOMIC DNA]</scope>
    <source>
        <strain evidence="9 10">RJM3</strain>
    </source>
</reference>
<feature type="compositionally biased region" description="Low complexity" evidence="6">
    <location>
        <begin position="371"/>
        <end position="394"/>
    </location>
</feature>
<dbReference type="Gene3D" id="3.30.200.20">
    <property type="entry name" value="Phosphorylase Kinase, domain 1"/>
    <property type="match status" value="1"/>
</dbReference>
<dbReference type="PROSITE" id="PS00107">
    <property type="entry name" value="PROTEIN_KINASE_ATP"/>
    <property type="match status" value="1"/>
</dbReference>
<dbReference type="InterPro" id="IPR008271">
    <property type="entry name" value="Ser/Thr_kinase_AS"/>
</dbReference>
<keyword evidence="3 9" id="KW-0418">Kinase</keyword>
<evidence type="ECO:0000256" key="7">
    <source>
        <dbReference type="SAM" id="Phobius"/>
    </source>
</evidence>
<dbReference type="PANTHER" id="PTHR43289">
    <property type="entry name" value="MITOGEN-ACTIVATED PROTEIN KINASE KINASE KINASE 20-RELATED"/>
    <property type="match status" value="1"/>
</dbReference>
<dbReference type="CDD" id="cd14014">
    <property type="entry name" value="STKc_PknB_like"/>
    <property type="match status" value="1"/>
</dbReference>
<dbReference type="PROSITE" id="PS00108">
    <property type="entry name" value="PROTEIN_KINASE_ST"/>
    <property type="match status" value="1"/>
</dbReference>
<dbReference type="InterPro" id="IPR011009">
    <property type="entry name" value="Kinase-like_dom_sf"/>
</dbReference>
<dbReference type="SMART" id="SM00220">
    <property type="entry name" value="S_TKc"/>
    <property type="match status" value="1"/>
</dbReference>
<dbReference type="SUPFAM" id="SSF56112">
    <property type="entry name" value="Protein kinase-like (PK-like)"/>
    <property type="match status" value="1"/>
</dbReference>
<comment type="caution">
    <text evidence="9">The sequence shown here is derived from an EMBL/GenBank/DDBJ whole genome shotgun (WGS) entry which is preliminary data.</text>
</comment>
<dbReference type="PANTHER" id="PTHR43289:SF6">
    <property type="entry name" value="SERINE_THREONINE-PROTEIN KINASE NEKL-3"/>
    <property type="match status" value="1"/>
</dbReference>
<gene>
    <name evidence="9" type="ORF">POL67_34840</name>
</gene>